<evidence type="ECO:0000256" key="2">
    <source>
        <dbReference type="ARBA" id="ARBA00023125"/>
    </source>
</evidence>
<evidence type="ECO:0000259" key="4">
    <source>
        <dbReference type="PROSITE" id="PS01124"/>
    </source>
</evidence>
<name>A0ABW4YIK9_9BACL</name>
<dbReference type="PANTHER" id="PTHR43280">
    <property type="entry name" value="ARAC-FAMILY TRANSCRIPTIONAL REGULATOR"/>
    <property type="match status" value="1"/>
</dbReference>
<keyword evidence="2" id="KW-0238">DNA-binding</keyword>
<protein>
    <submittedName>
        <fullName evidence="5">Helix-turn-helix domain-containing protein</fullName>
    </submittedName>
</protein>
<evidence type="ECO:0000313" key="6">
    <source>
        <dbReference type="Proteomes" id="UP001597362"/>
    </source>
</evidence>
<dbReference type="Proteomes" id="UP001597362">
    <property type="component" value="Unassembled WGS sequence"/>
</dbReference>
<dbReference type="RefSeq" id="WP_377770741.1">
    <property type="nucleotide sequence ID" value="NZ_JBHUHO010000020.1"/>
</dbReference>
<dbReference type="InterPro" id="IPR009057">
    <property type="entry name" value="Homeodomain-like_sf"/>
</dbReference>
<dbReference type="SMART" id="SM00342">
    <property type="entry name" value="HTH_ARAC"/>
    <property type="match status" value="1"/>
</dbReference>
<dbReference type="InterPro" id="IPR037923">
    <property type="entry name" value="HTH-like"/>
</dbReference>
<evidence type="ECO:0000256" key="3">
    <source>
        <dbReference type="ARBA" id="ARBA00023163"/>
    </source>
</evidence>
<dbReference type="EMBL" id="JBHUHO010000020">
    <property type="protein sequence ID" value="MFD2115509.1"/>
    <property type="molecule type" value="Genomic_DNA"/>
</dbReference>
<dbReference type="InterPro" id="IPR018060">
    <property type="entry name" value="HTH_AraC"/>
</dbReference>
<dbReference type="SUPFAM" id="SSF46689">
    <property type="entry name" value="Homeodomain-like"/>
    <property type="match status" value="2"/>
</dbReference>
<organism evidence="5 6">
    <name type="scientific">Paenibacillus yanchengensis</name>
    <dbReference type="NCBI Taxonomy" id="2035833"/>
    <lineage>
        <taxon>Bacteria</taxon>
        <taxon>Bacillati</taxon>
        <taxon>Bacillota</taxon>
        <taxon>Bacilli</taxon>
        <taxon>Bacillales</taxon>
        <taxon>Paenibacillaceae</taxon>
        <taxon>Paenibacillus</taxon>
    </lineage>
</organism>
<keyword evidence="3" id="KW-0804">Transcription</keyword>
<dbReference type="InterPro" id="IPR018062">
    <property type="entry name" value="HTH_AraC-typ_CS"/>
</dbReference>
<feature type="domain" description="HTH araC/xylS-type" evidence="4">
    <location>
        <begin position="198"/>
        <end position="296"/>
    </location>
</feature>
<dbReference type="Gene3D" id="1.10.10.60">
    <property type="entry name" value="Homeodomain-like"/>
    <property type="match status" value="2"/>
</dbReference>
<dbReference type="Gene3D" id="2.60.120.10">
    <property type="entry name" value="Jelly Rolls"/>
    <property type="match status" value="1"/>
</dbReference>
<proteinExistence type="predicted"/>
<dbReference type="InterPro" id="IPR003313">
    <property type="entry name" value="AraC-bd"/>
</dbReference>
<dbReference type="Pfam" id="PF02311">
    <property type="entry name" value="AraC_binding"/>
    <property type="match status" value="1"/>
</dbReference>
<evidence type="ECO:0000313" key="5">
    <source>
        <dbReference type="EMBL" id="MFD2115509.1"/>
    </source>
</evidence>
<keyword evidence="6" id="KW-1185">Reference proteome</keyword>
<dbReference type="SUPFAM" id="SSF51215">
    <property type="entry name" value="Regulatory protein AraC"/>
    <property type="match status" value="1"/>
</dbReference>
<sequence length="301" mass="35417">MEIIKEPIHYQNPLLFIKVWQFEQTVDELTLTAEEIASGVQKVKWHHHKEVEFIVVQQGTHQMQTPNQVYTLAQDEVIVIGSSQLHRSISRIQEKLVYIVLHVDLEAYFHVAMMRYFRHFSEVNQPLERLNYIFQENKEVQRQVAQLIRNIHEEMMNKAGGYEIATVMYIKHLMLVLLRGDTKGLLQPHELIDPNVMKPVLEYVEEHLGDSIDLQQVSDIAGMSYFYFSKYFKKAMGSTFVDYVNRKRIAKAERLLVTSTYKITDIARMVGIESMTHFYNLFKRMNGCTPKQYLQKIDGER</sequence>
<keyword evidence="1" id="KW-0805">Transcription regulation</keyword>
<dbReference type="PROSITE" id="PS01124">
    <property type="entry name" value="HTH_ARAC_FAMILY_2"/>
    <property type="match status" value="1"/>
</dbReference>
<accession>A0ABW4YIK9</accession>
<dbReference type="InterPro" id="IPR014710">
    <property type="entry name" value="RmlC-like_jellyroll"/>
</dbReference>
<comment type="caution">
    <text evidence="5">The sequence shown here is derived from an EMBL/GenBank/DDBJ whole genome shotgun (WGS) entry which is preliminary data.</text>
</comment>
<evidence type="ECO:0000256" key="1">
    <source>
        <dbReference type="ARBA" id="ARBA00023015"/>
    </source>
</evidence>
<gene>
    <name evidence="5" type="ORF">ACFSJH_07165</name>
</gene>
<dbReference type="Pfam" id="PF12833">
    <property type="entry name" value="HTH_18"/>
    <property type="match status" value="1"/>
</dbReference>
<reference evidence="6" key="1">
    <citation type="journal article" date="2019" name="Int. J. Syst. Evol. Microbiol.">
        <title>The Global Catalogue of Microorganisms (GCM) 10K type strain sequencing project: providing services to taxonomists for standard genome sequencing and annotation.</title>
        <authorList>
            <consortium name="The Broad Institute Genomics Platform"/>
            <consortium name="The Broad Institute Genome Sequencing Center for Infectious Disease"/>
            <person name="Wu L."/>
            <person name="Ma J."/>
        </authorList>
    </citation>
    <scope>NUCLEOTIDE SEQUENCE [LARGE SCALE GENOMIC DNA]</scope>
    <source>
        <strain evidence="6">GH52</strain>
    </source>
</reference>
<dbReference type="PANTHER" id="PTHR43280:SF27">
    <property type="entry name" value="TRANSCRIPTIONAL REGULATOR MTLR"/>
    <property type="match status" value="1"/>
</dbReference>
<dbReference type="PROSITE" id="PS00041">
    <property type="entry name" value="HTH_ARAC_FAMILY_1"/>
    <property type="match status" value="1"/>
</dbReference>